<organism evidence="1 2">
    <name type="scientific">Persea americana</name>
    <name type="common">Avocado</name>
    <dbReference type="NCBI Taxonomy" id="3435"/>
    <lineage>
        <taxon>Eukaryota</taxon>
        <taxon>Viridiplantae</taxon>
        <taxon>Streptophyta</taxon>
        <taxon>Embryophyta</taxon>
        <taxon>Tracheophyta</taxon>
        <taxon>Spermatophyta</taxon>
        <taxon>Magnoliopsida</taxon>
        <taxon>Magnoliidae</taxon>
        <taxon>Laurales</taxon>
        <taxon>Lauraceae</taxon>
        <taxon>Persea</taxon>
    </lineage>
</organism>
<sequence>MRRSPSPNNSAGAGILWLTVGPPQISTSEISLKTQSPIESLSSRKPGPVRPTDYTVVLHLSAWQLLSFLHGALVFFHHLEEGKKGGL</sequence>
<evidence type="ECO:0000313" key="2">
    <source>
        <dbReference type="Proteomes" id="UP001234297"/>
    </source>
</evidence>
<reference evidence="1 2" key="1">
    <citation type="journal article" date="2022" name="Hortic Res">
        <title>A haplotype resolved chromosomal level avocado genome allows analysis of novel avocado genes.</title>
        <authorList>
            <person name="Nath O."/>
            <person name="Fletcher S.J."/>
            <person name="Hayward A."/>
            <person name="Shaw L.M."/>
            <person name="Masouleh A.K."/>
            <person name="Furtado A."/>
            <person name="Henry R.J."/>
            <person name="Mitter N."/>
        </authorList>
    </citation>
    <scope>NUCLEOTIDE SEQUENCE [LARGE SCALE GENOMIC DNA]</scope>
    <source>
        <strain evidence="2">cv. Hass</strain>
    </source>
</reference>
<protein>
    <submittedName>
        <fullName evidence="1">Uncharacterized protein</fullName>
    </submittedName>
</protein>
<evidence type="ECO:0000313" key="1">
    <source>
        <dbReference type="EMBL" id="KAJ8636042.1"/>
    </source>
</evidence>
<dbReference type="Proteomes" id="UP001234297">
    <property type="component" value="Chromosome 3"/>
</dbReference>
<accession>A0ACC2LRI2</accession>
<dbReference type="EMBL" id="CM056811">
    <property type="protein sequence ID" value="KAJ8636042.1"/>
    <property type="molecule type" value="Genomic_DNA"/>
</dbReference>
<comment type="caution">
    <text evidence="1">The sequence shown here is derived from an EMBL/GenBank/DDBJ whole genome shotgun (WGS) entry which is preliminary data.</text>
</comment>
<name>A0ACC2LRI2_PERAE</name>
<gene>
    <name evidence="1" type="ORF">MRB53_010309</name>
</gene>
<proteinExistence type="predicted"/>
<keyword evidence="2" id="KW-1185">Reference proteome</keyword>